<protein>
    <submittedName>
        <fullName evidence="2">Uncharacterized protein</fullName>
    </submittedName>
</protein>
<feature type="region of interest" description="Disordered" evidence="1">
    <location>
        <begin position="1"/>
        <end position="77"/>
    </location>
</feature>
<feature type="compositionally biased region" description="Low complexity" evidence="1">
    <location>
        <begin position="45"/>
        <end position="57"/>
    </location>
</feature>
<dbReference type="Proteomes" id="UP000663829">
    <property type="component" value="Unassembled WGS sequence"/>
</dbReference>
<evidence type="ECO:0000313" key="3">
    <source>
        <dbReference type="EMBL" id="CAF4181122.1"/>
    </source>
</evidence>
<evidence type="ECO:0000313" key="4">
    <source>
        <dbReference type="Proteomes" id="UP000663829"/>
    </source>
</evidence>
<dbReference type="AlphaFoldDB" id="A0A815FVT4"/>
<dbReference type="OrthoDB" id="6375801at2759"/>
<sequence>MQSNFDSDTETKRKKRRCQNTVRLKHENDELRAVFRKPERANTRLQSLSISNSSLSSPNEKRKEKKHSNDNQIISPSKLLVQTLSPGARRRATLRLMDKKQKLGINLSNQYAPPLITTPSRVLNSKIEEFFNQDDVSRQRFEAQTEIDINYPTFVQYVPDYIIKPNVDSWGTCLCMTCINPELKIDKLHRRQHKSPSLPKVQSLIPTKLGELIKNGTKLSEFKKELNELKNEKCNITCTKW</sequence>
<organism evidence="2 4">
    <name type="scientific">Didymodactylos carnosus</name>
    <dbReference type="NCBI Taxonomy" id="1234261"/>
    <lineage>
        <taxon>Eukaryota</taxon>
        <taxon>Metazoa</taxon>
        <taxon>Spiralia</taxon>
        <taxon>Gnathifera</taxon>
        <taxon>Rotifera</taxon>
        <taxon>Eurotatoria</taxon>
        <taxon>Bdelloidea</taxon>
        <taxon>Philodinida</taxon>
        <taxon>Philodinidae</taxon>
        <taxon>Didymodactylos</taxon>
    </lineage>
</organism>
<gene>
    <name evidence="2" type="ORF">GPM918_LOCUS29853</name>
    <name evidence="3" type="ORF">SRO942_LOCUS30449</name>
</gene>
<proteinExistence type="predicted"/>
<accession>A0A815FVT4</accession>
<evidence type="ECO:0000313" key="2">
    <source>
        <dbReference type="EMBL" id="CAF1329094.1"/>
    </source>
</evidence>
<feature type="compositionally biased region" description="Basic and acidic residues" evidence="1">
    <location>
        <begin position="24"/>
        <end position="42"/>
    </location>
</feature>
<comment type="caution">
    <text evidence="2">The sequence shown here is derived from an EMBL/GenBank/DDBJ whole genome shotgun (WGS) entry which is preliminary data.</text>
</comment>
<dbReference type="EMBL" id="CAJNOQ010013804">
    <property type="protein sequence ID" value="CAF1329094.1"/>
    <property type="molecule type" value="Genomic_DNA"/>
</dbReference>
<name>A0A815FVT4_9BILA</name>
<reference evidence="2" key="1">
    <citation type="submission" date="2021-02" db="EMBL/GenBank/DDBJ databases">
        <authorList>
            <person name="Nowell W R."/>
        </authorList>
    </citation>
    <scope>NUCLEOTIDE SEQUENCE</scope>
</reference>
<dbReference type="EMBL" id="CAJOBC010052075">
    <property type="protein sequence ID" value="CAF4181122.1"/>
    <property type="molecule type" value="Genomic_DNA"/>
</dbReference>
<dbReference type="Proteomes" id="UP000681722">
    <property type="component" value="Unassembled WGS sequence"/>
</dbReference>
<evidence type="ECO:0000256" key="1">
    <source>
        <dbReference type="SAM" id="MobiDB-lite"/>
    </source>
</evidence>
<keyword evidence="4" id="KW-1185">Reference proteome</keyword>